<dbReference type="RefSeq" id="XP_032800046.1">
    <property type="nucleotide sequence ID" value="XM_032944155.1"/>
</dbReference>
<comment type="similarity">
    <text evidence="2 6">Belongs to the sodium:solute symporter (SSF) (TC 2.A.21) family.</text>
</comment>
<dbReference type="PANTHER" id="PTHR11819:SF145">
    <property type="entry name" value="SODIUM_GLUCOSE COTRANSPORTER 2"/>
    <property type="match status" value="1"/>
</dbReference>
<feature type="transmembrane region" description="Helical" evidence="7">
    <location>
        <begin position="98"/>
        <end position="119"/>
    </location>
</feature>
<dbReference type="AlphaFoldDB" id="A0AAJ7WJI1"/>
<evidence type="ECO:0000256" key="6">
    <source>
        <dbReference type="RuleBase" id="RU362091"/>
    </source>
</evidence>
<accession>A0AAJ7WJI1</accession>
<keyword evidence="5 7" id="KW-0472">Membrane</keyword>
<protein>
    <submittedName>
        <fullName evidence="9">Sodium/glucose cotransporter 2-like</fullName>
    </submittedName>
</protein>
<gene>
    <name evidence="9" type="primary">LOC116937034</name>
</gene>
<feature type="transmembrane region" description="Helical" evidence="7">
    <location>
        <begin position="160"/>
        <end position="182"/>
    </location>
</feature>
<dbReference type="Proteomes" id="UP001318040">
    <property type="component" value="Unplaced"/>
</dbReference>
<dbReference type="GO" id="GO:0005412">
    <property type="term" value="F:D-glucose:sodium symporter activity"/>
    <property type="evidence" value="ECO:0007669"/>
    <property type="project" value="TreeGrafter"/>
</dbReference>
<dbReference type="InterPro" id="IPR001734">
    <property type="entry name" value="Na/solute_symporter"/>
</dbReference>
<dbReference type="NCBIfam" id="TIGR00813">
    <property type="entry name" value="sss"/>
    <property type="match status" value="1"/>
</dbReference>
<dbReference type="Gene3D" id="1.20.1730.10">
    <property type="entry name" value="Sodium/glucose cotransporter"/>
    <property type="match status" value="1"/>
</dbReference>
<dbReference type="PANTHER" id="PTHR11819">
    <property type="entry name" value="SOLUTE CARRIER FAMILY 5"/>
    <property type="match status" value="1"/>
</dbReference>
<sequence>MYLMVLPGMISRVLYPDEVGCVIPERCKEICGTEVGCTNIAYPKLVIELLPSGLRGLMLAVMLAALMSSLASIFNSSSTIFTMDVWRRLRPHARDRELMLVGRIWVLFIVAVSISWIPVVQAAQSGQLFDYIQSVTSFLAPPIAAVFCLGMFAKRVNEPGAFWGLMFGLALGLSRLIAGFIYGSRSCVQQSSTASTCPALVCRLHYLYFALILFVATGLVAMVVSLLTEPIADKHLHRLVYSLRRSKEPRVDLDMEEEVEEVEEVVVK</sequence>
<dbReference type="KEGG" id="pmrn:116937034"/>
<name>A0AAJ7WJI1_PETMA</name>
<feature type="transmembrane region" description="Helical" evidence="7">
    <location>
        <begin position="57"/>
        <end position="77"/>
    </location>
</feature>
<evidence type="ECO:0000313" key="9">
    <source>
        <dbReference type="RefSeq" id="XP_032800046.1"/>
    </source>
</evidence>
<reference evidence="9" key="1">
    <citation type="submission" date="2025-08" db="UniProtKB">
        <authorList>
            <consortium name="RefSeq"/>
        </authorList>
    </citation>
    <scope>IDENTIFICATION</scope>
    <source>
        <tissue evidence="9">Sperm</tissue>
    </source>
</reference>
<proteinExistence type="inferred from homology"/>
<evidence type="ECO:0000256" key="2">
    <source>
        <dbReference type="ARBA" id="ARBA00006434"/>
    </source>
</evidence>
<evidence type="ECO:0000256" key="3">
    <source>
        <dbReference type="ARBA" id="ARBA00022692"/>
    </source>
</evidence>
<keyword evidence="4 7" id="KW-1133">Transmembrane helix</keyword>
<dbReference type="GO" id="GO:0005886">
    <property type="term" value="C:plasma membrane"/>
    <property type="evidence" value="ECO:0007669"/>
    <property type="project" value="TreeGrafter"/>
</dbReference>
<feature type="non-terminal residue" evidence="9">
    <location>
        <position position="268"/>
    </location>
</feature>
<dbReference type="PROSITE" id="PS50283">
    <property type="entry name" value="NA_SOLUT_SYMP_3"/>
    <property type="match status" value="1"/>
</dbReference>
<evidence type="ECO:0000256" key="7">
    <source>
        <dbReference type="SAM" id="Phobius"/>
    </source>
</evidence>
<evidence type="ECO:0000256" key="5">
    <source>
        <dbReference type="ARBA" id="ARBA00023136"/>
    </source>
</evidence>
<feature type="transmembrane region" description="Helical" evidence="7">
    <location>
        <begin position="131"/>
        <end position="153"/>
    </location>
</feature>
<comment type="subcellular location">
    <subcellularLocation>
        <location evidence="1">Membrane</location>
        <topology evidence="1">Multi-pass membrane protein</topology>
    </subcellularLocation>
</comment>
<organism evidence="8 9">
    <name type="scientific">Petromyzon marinus</name>
    <name type="common">Sea lamprey</name>
    <dbReference type="NCBI Taxonomy" id="7757"/>
    <lineage>
        <taxon>Eukaryota</taxon>
        <taxon>Metazoa</taxon>
        <taxon>Chordata</taxon>
        <taxon>Craniata</taxon>
        <taxon>Vertebrata</taxon>
        <taxon>Cyclostomata</taxon>
        <taxon>Hyperoartia</taxon>
        <taxon>Petromyzontiformes</taxon>
        <taxon>Petromyzontidae</taxon>
        <taxon>Petromyzon</taxon>
    </lineage>
</organism>
<evidence type="ECO:0000256" key="1">
    <source>
        <dbReference type="ARBA" id="ARBA00004141"/>
    </source>
</evidence>
<keyword evidence="8" id="KW-1185">Reference proteome</keyword>
<dbReference type="InterPro" id="IPR038377">
    <property type="entry name" value="Na/Glc_symporter_sf"/>
</dbReference>
<feature type="transmembrane region" description="Helical" evidence="7">
    <location>
        <begin position="206"/>
        <end position="228"/>
    </location>
</feature>
<keyword evidence="3 7" id="KW-0812">Transmembrane</keyword>
<evidence type="ECO:0000256" key="4">
    <source>
        <dbReference type="ARBA" id="ARBA00022989"/>
    </source>
</evidence>
<evidence type="ECO:0000313" key="8">
    <source>
        <dbReference type="Proteomes" id="UP001318040"/>
    </source>
</evidence>
<dbReference type="Pfam" id="PF00474">
    <property type="entry name" value="SSF"/>
    <property type="match status" value="1"/>
</dbReference>